<reference evidence="6" key="1">
    <citation type="journal article" date="2019" name="Int. J. Syst. Evol. Microbiol.">
        <title>The Global Catalogue of Microorganisms (GCM) 10K type strain sequencing project: providing services to taxonomists for standard genome sequencing and annotation.</title>
        <authorList>
            <consortium name="The Broad Institute Genomics Platform"/>
            <consortium name="The Broad Institute Genome Sequencing Center for Infectious Disease"/>
            <person name="Wu L."/>
            <person name="Ma J."/>
        </authorList>
    </citation>
    <scope>NUCLEOTIDE SEQUENCE [LARGE SCALE GENOMIC DNA]</scope>
    <source>
        <strain evidence="6">JCM 17110</strain>
    </source>
</reference>
<sequence length="149" mass="16425">MSLDRHLALQVQRLEQLAQLLTDEQQALSQARVDGPLLSRLAVEKQALLTQLEGAEAQRRQAQLRLGYGKDMEGAEQAAREAGCLPLWHALQDNAQRIARLNSLNGTLIGQRLQHNQRMLNFLHEAAGQSLYGPDGQARKNGGKLASQA</sequence>
<dbReference type="Gene3D" id="1.20.58.300">
    <property type="entry name" value="FlgN-like"/>
    <property type="match status" value="1"/>
</dbReference>
<dbReference type="RefSeq" id="WP_344957539.1">
    <property type="nucleotide sequence ID" value="NZ_BAABCX010000002.1"/>
</dbReference>
<dbReference type="InterPro" id="IPR036679">
    <property type="entry name" value="FlgN-like_sf"/>
</dbReference>
<keyword evidence="5" id="KW-0966">Cell projection</keyword>
<evidence type="ECO:0000313" key="5">
    <source>
        <dbReference type="EMBL" id="GAA3540448.1"/>
    </source>
</evidence>
<protein>
    <submittedName>
        <fullName evidence="5">Flagellar export chaperone FlgN</fullName>
    </submittedName>
</protein>
<dbReference type="Pfam" id="PF05130">
    <property type="entry name" value="FlgN"/>
    <property type="match status" value="1"/>
</dbReference>
<evidence type="ECO:0000256" key="4">
    <source>
        <dbReference type="SAM" id="Coils"/>
    </source>
</evidence>
<organism evidence="5 6">
    <name type="scientific">Zobellella aerophila</name>
    <dbReference type="NCBI Taxonomy" id="870480"/>
    <lineage>
        <taxon>Bacteria</taxon>
        <taxon>Pseudomonadati</taxon>
        <taxon>Pseudomonadota</taxon>
        <taxon>Gammaproteobacteria</taxon>
        <taxon>Aeromonadales</taxon>
        <taxon>Aeromonadaceae</taxon>
        <taxon>Zobellella</taxon>
    </lineage>
</organism>
<comment type="similarity">
    <text evidence="2">Belongs to the FlgN family.</text>
</comment>
<dbReference type="InterPro" id="IPR007809">
    <property type="entry name" value="FlgN-like"/>
</dbReference>
<comment type="caution">
    <text evidence="5">The sequence shown here is derived from an EMBL/GenBank/DDBJ whole genome shotgun (WGS) entry which is preliminary data.</text>
</comment>
<keyword evidence="5" id="KW-0282">Flagellum</keyword>
<evidence type="ECO:0000256" key="2">
    <source>
        <dbReference type="ARBA" id="ARBA00007703"/>
    </source>
</evidence>
<comment type="function">
    <text evidence="1">Required for the efficient initiation of filament assembly.</text>
</comment>
<dbReference type="SUPFAM" id="SSF140566">
    <property type="entry name" value="FlgN-like"/>
    <property type="match status" value="1"/>
</dbReference>
<gene>
    <name evidence="5" type="primary">flgN</name>
    <name evidence="5" type="ORF">GCM10022394_20270</name>
</gene>
<evidence type="ECO:0000313" key="6">
    <source>
        <dbReference type="Proteomes" id="UP001500795"/>
    </source>
</evidence>
<dbReference type="EMBL" id="BAABCX010000002">
    <property type="protein sequence ID" value="GAA3540448.1"/>
    <property type="molecule type" value="Genomic_DNA"/>
</dbReference>
<dbReference type="Proteomes" id="UP001500795">
    <property type="component" value="Unassembled WGS sequence"/>
</dbReference>
<evidence type="ECO:0000256" key="1">
    <source>
        <dbReference type="ARBA" id="ARBA00002397"/>
    </source>
</evidence>
<keyword evidence="3" id="KW-1005">Bacterial flagellum biogenesis</keyword>
<accession>A0ABP6VVG1</accession>
<evidence type="ECO:0000256" key="3">
    <source>
        <dbReference type="ARBA" id="ARBA00022795"/>
    </source>
</evidence>
<keyword evidence="6" id="KW-1185">Reference proteome</keyword>
<keyword evidence="5" id="KW-0969">Cilium</keyword>
<name>A0ABP6VVG1_9GAMM</name>
<feature type="coiled-coil region" evidence="4">
    <location>
        <begin position="11"/>
        <end position="65"/>
    </location>
</feature>
<proteinExistence type="inferred from homology"/>
<keyword evidence="4" id="KW-0175">Coiled coil</keyword>